<name>A0A858U475_9MOLU</name>
<organism evidence="2 3">
    <name type="scientific">Mycoplasma phocoenae</name>
    <dbReference type="NCBI Taxonomy" id="754517"/>
    <lineage>
        <taxon>Bacteria</taxon>
        <taxon>Bacillati</taxon>
        <taxon>Mycoplasmatota</taxon>
        <taxon>Mollicutes</taxon>
        <taxon>Mycoplasmataceae</taxon>
        <taxon>Mycoplasma</taxon>
    </lineage>
</organism>
<dbReference type="Gene3D" id="3.30.1230.10">
    <property type="entry name" value="YlxR-like"/>
    <property type="match status" value="1"/>
</dbReference>
<evidence type="ECO:0000313" key="3">
    <source>
        <dbReference type="Proteomes" id="UP000501060"/>
    </source>
</evidence>
<dbReference type="AlphaFoldDB" id="A0A858U475"/>
<protein>
    <submittedName>
        <fullName evidence="2">YlxR family protein</fullName>
    </submittedName>
</protein>
<dbReference type="SUPFAM" id="SSF64376">
    <property type="entry name" value="YlxR-like"/>
    <property type="match status" value="1"/>
</dbReference>
<dbReference type="EMBL" id="CP051481">
    <property type="protein sequence ID" value="QJG67270.1"/>
    <property type="molecule type" value="Genomic_DNA"/>
</dbReference>
<dbReference type="InterPro" id="IPR035931">
    <property type="entry name" value="YlxR-like_sf"/>
</dbReference>
<dbReference type="InterPro" id="IPR037465">
    <property type="entry name" value="YlxR"/>
</dbReference>
<dbReference type="KEGG" id="mphe:HGG69_00865"/>
<dbReference type="InterPro" id="IPR007393">
    <property type="entry name" value="YlxR_dom"/>
</dbReference>
<dbReference type="PANTHER" id="PTHR34215:SF1">
    <property type="entry name" value="YLXR DOMAIN-CONTAINING PROTEIN"/>
    <property type="match status" value="1"/>
</dbReference>
<dbReference type="PANTHER" id="PTHR34215">
    <property type="entry name" value="BLL0784 PROTEIN"/>
    <property type="match status" value="1"/>
</dbReference>
<reference evidence="2 3" key="1">
    <citation type="submission" date="2020-04" db="EMBL/GenBank/DDBJ databases">
        <title>Novel Mycoplasma species detected in Phocoena phocoena (harbor porpoise) from the USA.</title>
        <authorList>
            <person name="Volokhov D.V."/>
        </authorList>
    </citation>
    <scope>NUCLEOTIDE SEQUENCE [LARGE SCALE GENOMIC DNA]</scope>
    <source>
        <strain evidence="2 3">Phocoena C-264-GEN</strain>
    </source>
</reference>
<proteinExistence type="predicted"/>
<dbReference type="Proteomes" id="UP000501060">
    <property type="component" value="Chromosome"/>
</dbReference>
<dbReference type="Pfam" id="PF04296">
    <property type="entry name" value="YlxR"/>
    <property type="match status" value="1"/>
</dbReference>
<evidence type="ECO:0000259" key="1">
    <source>
        <dbReference type="Pfam" id="PF04296"/>
    </source>
</evidence>
<sequence>MLKIKKQTLRKCSVTGNSYPKNELIRFAKDKNNQIKFDPDHKLGGRGGYCKNNAETIEIFFKKKLLNKAFRTNIENKVHEEMKEEVSAWLKNKQENQI</sequence>
<feature type="domain" description="YlxR" evidence="1">
    <location>
        <begin position="10"/>
        <end position="83"/>
    </location>
</feature>
<accession>A0A858U475</accession>
<keyword evidence="3" id="KW-1185">Reference proteome</keyword>
<evidence type="ECO:0000313" key="2">
    <source>
        <dbReference type="EMBL" id="QJG67270.1"/>
    </source>
</evidence>
<gene>
    <name evidence="2" type="ORF">HGG69_00865</name>
</gene>